<dbReference type="Proteomes" id="UP000663508">
    <property type="component" value="Chromosome"/>
</dbReference>
<evidence type="ECO:0000313" key="3">
    <source>
        <dbReference type="Proteomes" id="UP000663508"/>
    </source>
</evidence>
<gene>
    <name evidence="2" type="ORF">mvi_01680</name>
</gene>
<dbReference type="KEGG" id="mind:mvi_01680"/>
<sequence>MALPSHIEGNPTMSTTTATASIDRSALLRDAWTRARSAAEAASESARRHIGTAMRAAWAAARPAPKPDVEPCATFVLGKHDRRCRGWERVIRETMPLPVPEDVRGAGDLPGSYGPDRGTEELFGLDAVLQGEENHHRRAHGWTYWLYVRDPATNNIVPLTPTAARKALIKKAILAGRIDLPPEVLKGAGDIAAMVRMLAAIRAGLPIAELAAAE</sequence>
<accession>A0A8H9C1L0</accession>
<feature type="region of interest" description="Disordered" evidence="1">
    <location>
        <begin position="1"/>
        <end position="21"/>
    </location>
</feature>
<dbReference type="AlphaFoldDB" id="A0A8H9C1L0"/>
<organism evidence="2 3">
    <name type="scientific">Methylobacterium indicum</name>
    <dbReference type="NCBI Taxonomy" id="1775910"/>
    <lineage>
        <taxon>Bacteria</taxon>
        <taxon>Pseudomonadati</taxon>
        <taxon>Pseudomonadota</taxon>
        <taxon>Alphaproteobacteria</taxon>
        <taxon>Hyphomicrobiales</taxon>
        <taxon>Methylobacteriaceae</taxon>
        <taxon>Methylobacterium</taxon>
    </lineage>
</organism>
<reference evidence="2" key="1">
    <citation type="submission" date="2020-11" db="EMBL/GenBank/DDBJ databases">
        <title>Complete genome sequence of a novel pathogenic Methylobacterium strain isolated from rice in Vietnam.</title>
        <authorList>
            <person name="Lai K."/>
            <person name="Okazaki S."/>
            <person name="Higashi K."/>
            <person name="Mori H."/>
            <person name="Toyoda A."/>
            <person name="Kurokawa K."/>
        </authorList>
    </citation>
    <scope>NUCLEOTIDE SEQUENCE</scope>
    <source>
        <strain evidence="2">VL1</strain>
    </source>
</reference>
<protein>
    <submittedName>
        <fullName evidence="2">Uncharacterized protein</fullName>
    </submittedName>
</protein>
<evidence type="ECO:0000256" key="1">
    <source>
        <dbReference type="SAM" id="MobiDB-lite"/>
    </source>
</evidence>
<proteinExistence type="predicted"/>
<evidence type="ECO:0000313" key="2">
    <source>
        <dbReference type="EMBL" id="BCM81707.1"/>
    </source>
</evidence>
<feature type="compositionally biased region" description="Polar residues" evidence="1">
    <location>
        <begin position="11"/>
        <end position="21"/>
    </location>
</feature>
<name>A0A8H9C1L0_9HYPH</name>
<dbReference type="EMBL" id="AP024145">
    <property type="protein sequence ID" value="BCM81707.1"/>
    <property type="molecule type" value="Genomic_DNA"/>
</dbReference>